<protein>
    <submittedName>
        <fullName evidence="3">Class I SAM-dependent methyltransferase</fullName>
    </submittedName>
</protein>
<gene>
    <name evidence="3" type="ORF">EYC87_13970</name>
</gene>
<keyword evidence="4" id="KW-1185">Reference proteome</keyword>
<dbReference type="EMBL" id="SHNP01000005">
    <property type="protein sequence ID" value="MCX2974696.1"/>
    <property type="molecule type" value="Genomic_DNA"/>
</dbReference>
<evidence type="ECO:0000313" key="3">
    <source>
        <dbReference type="EMBL" id="MCX2974696.1"/>
    </source>
</evidence>
<evidence type="ECO:0000313" key="4">
    <source>
        <dbReference type="Proteomes" id="UP001143307"/>
    </source>
</evidence>
<keyword evidence="2" id="KW-0812">Transmembrane</keyword>
<dbReference type="PANTHER" id="PTHR43861">
    <property type="entry name" value="TRANS-ACONITATE 2-METHYLTRANSFERASE-RELATED"/>
    <property type="match status" value="1"/>
</dbReference>
<dbReference type="Pfam" id="PF13489">
    <property type="entry name" value="Methyltransf_23"/>
    <property type="match status" value="1"/>
</dbReference>
<reference evidence="3" key="1">
    <citation type="submission" date="2019-02" db="EMBL/GenBank/DDBJ databases">
        <authorList>
            <person name="Li S.-H."/>
        </authorList>
    </citation>
    <scope>NUCLEOTIDE SEQUENCE</scope>
    <source>
        <strain evidence="3">IMCC8485</strain>
    </source>
</reference>
<keyword evidence="3" id="KW-0489">Methyltransferase</keyword>
<evidence type="ECO:0000256" key="2">
    <source>
        <dbReference type="SAM" id="Phobius"/>
    </source>
</evidence>
<dbReference type="Gene3D" id="3.40.50.150">
    <property type="entry name" value="Vaccinia Virus protein VP39"/>
    <property type="match status" value="1"/>
</dbReference>
<keyword evidence="2" id="KW-0472">Membrane</keyword>
<dbReference type="Proteomes" id="UP001143307">
    <property type="component" value="Unassembled WGS sequence"/>
</dbReference>
<feature type="transmembrane region" description="Helical" evidence="2">
    <location>
        <begin position="289"/>
        <end position="307"/>
    </location>
</feature>
<dbReference type="SUPFAM" id="SSF53335">
    <property type="entry name" value="S-adenosyl-L-methionine-dependent methyltransferases"/>
    <property type="match status" value="1"/>
</dbReference>
<dbReference type="CDD" id="cd02440">
    <property type="entry name" value="AdoMet_MTases"/>
    <property type="match status" value="1"/>
</dbReference>
<accession>A0ABT3SXG5</accession>
<evidence type="ECO:0000256" key="1">
    <source>
        <dbReference type="ARBA" id="ARBA00022679"/>
    </source>
</evidence>
<proteinExistence type="predicted"/>
<dbReference type="GO" id="GO:0008168">
    <property type="term" value="F:methyltransferase activity"/>
    <property type="evidence" value="ECO:0007669"/>
    <property type="project" value="UniProtKB-KW"/>
</dbReference>
<sequence>MVQRASAVSQATEQTIFQCNYCHYTDYAPVINNIRDWEYGVTGSYDYYQCSHCEGVQLNPFPNLEDLKLAYDIDYHGYAEGQKRGLLFSALYAAKEKLFRRHMRKFVNPSSKVLDVGCGAGDFLDNMQSLGVSRLEGIDFSQEMIDKLNARGITGHCGTFPQFDAEFQSYDLISMNNYLEHTLTPVQELEKSFDLLRCGGHLVGEVPGFDSWERRLFGRYWGGNHVPRHTYQFNTDFLYKILQSAGYQDIQISHQLNTGHWALSVQNFLQRKAPDLKHNPAISSGRSRVYVPMLLLFIPINIFCVLMRKSGCIKFTAQKPLANSDHD</sequence>
<dbReference type="GO" id="GO:0032259">
    <property type="term" value="P:methylation"/>
    <property type="evidence" value="ECO:0007669"/>
    <property type="project" value="UniProtKB-KW"/>
</dbReference>
<dbReference type="InterPro" id="IPR029063">
    <property type="entry name" value="SAM-dependent_MTases_sf"/>
</dbReference>
<keyword evidence="1" id="KW-0808">Transferase</keyword>
<comment type="caution">
    <text evidence="3">The sequence shown here is derived from an EMBL/GenBank/DDBJ whole genome shotgun (WGS) entry which is preliminary data.</text>
</comment>
<name>A0ABT3SXG5_9GAMM</name>
<organism evidence="3 4">
    <name type="scientific">Candidatus Seongchinamella marina</name>
    <dbReference type="NCBI Taxonomy" id="2518990"/>
    <lineage>
        <taxon>Bacteria</taxon>
        <taxon>Pseudomonadati</taxon>
        <taxon>Pseudomonadota</taxon>
        <taxon>Gammaproteobacteria</taxon>
        <taxon>Cellvibrionales</taxon>
        <taxon>Halieaceae</taxon>
        <taxon>Seongchinamella</taxon>
    </lineage>
</organism>
<keyword evidence="2" id="KW-1133">Transmembrane helix</keyword>
<dbReference type="PANTHER" id="PTHR43861:SF3">
    <property type="entry name" value="PUTATIVE (AFU_ORTHOLOGUE AFUA_2G14390)-RELATED"/>
    <property type="match status" value="1"/>
</dbReference>